<name>A0A0J8B545_BETVV</name>
<dbReference type="Proteomes" id="UP000035740">
    <property type="component" value="Unassembled WGS sequence"/>
</dbReference>
<reference evidence="1 2" key="1">
    <citation type="journal article" date="2014" name="Nature">
        <title>The genome of the recently domesticated crop plant sugar beet (Beta vulgaris).</title>
        <authorList>
            <person name="Dohm J.C."/>
            <person name="Minoche A.E."/>
            <person name="Holtgrawe D."/>
            <person name="Capella-Gutierrez S."/>
            <person name="Zakrzewski F."/>
            <person name="Tafer H."/>
            <person name="Rupp O."/>
            <person name="Sorensen T.R."/>
            <person name="Stracke R."/>
            <person name="Reinhardt R."/>
            <person name="Goesmann A."/>
            <person name="Kraft T."/>
            <person name="Schulz B."/>
            <person name="Stadler P.F."/>
            <person name="Schmidt T."/>
            <person name="Gabaldon T."/>
            <person name="Lehrach H."/>
            <person name="Weisshaar B."/>
            <person name="Himmelbauer H."/>
        </authorList>
    </citation>
    <scope>NUCLEOTIDE SEQUENCE [LARGE SCALE GENOMIC DNA]</scope>
    <source>
        <tissue evidence="1">Taproot</tissue>
    </source>
</reference>
<dbReference type="EMBL" id="KQ090412">
    <property type="protein sequence ID" value="KMS96081.1"/>
    <property type="molecule type" value="Genomic_DNA"/>
</dbReference>
<dbReference type="Gramene" id="KMS96081">
    <property type="protein sequence ID" value="KMS96081"/>
    <property type="gene ID" value="BVRB_002400"/>
</dbReference>
<evidence type="ECO:0000313" key="2">
    <source>
        <dbReference type="Proteomes" id="UP000035740"/>
    </source>
</evidence>
<organism evidence="1 2">
    <name type="scientific">Beta vulgaris subsp. vulgaris</name>
    <name type="common">Beet</name>
    <dbReference type="NCBI Taxonomy" id="3555"/>
    <lineage>
        <taxon>Eukaryota</taxon>
        <taxon>Viridiplantae</taxon>
        <taxon>Streptophyta</taxon>
        <taxon>Embryophyta</taxon>
        <taxon>Tracheophyta</taxon>
        <taxon>Spermatophyta</taxon>
        <taxon>Magnoliopsida</taxon>
        <taxon>eudicotyledons</taxon>
        <taxon>Gunneridae</taxon>
        <taxon>Pentapetalae</taxon>
        <taxon>Caryophyllales</taxon>
        <taxon>Chenopodiaceae</taxon>
        <taxon>Betoideae</taxon>
        <taxon>Beta</taxon>
    </lineage>
</organism>
<sequence length="36" mass="4049">MLSEGRESDKFCLSNSSPIIKETSRIPLLIEIQLSL</sequence>
<dbReference type="AlphaFoldDB" id="A0A0J8B545"/>
<evidence type="ECO:0000313" key="1">
    <source>
        <dbReference type="EMBL" id="KMS96081.1"/>
    </source>
</evidence>
<keyword evidence="2" id="KW-1185">Reference proteome</keyword>
<gene>
    <name evidence="1" type="ORF">BVRB_002400</name>
</gene>
<protein>
    <submittedName>
        <fullName evidence="1">Uncharacterized protein</fullName>
    </submittedName>
</protein>
<proteinExistence type="predicted"/>
<accession>A0A0J8B545</accession>